<dbReference type="EMBL" id="BGPR01001996">
    <property type="protein sequence ID" value="GBM65818.1"/>
    <property type="molecule type" value="Genomic_DNA"/>
</dbReference>
<keyword evidence="3" id="KW-1185">Reference proteome</keyword>
<evidence type="ECO:0000313" key="2">
    <source>
        <dbReference type="EMBL" id="GBM65818.1"/>
    </source>
</evidence>
<proteinExistence type="predicted"/>
<sequence>MGESVQEGLENVDIEWHSDWPSIINRKILAIVFWERQGVLLDILPQELPLPPSEDLPDFTHDEALRGADDGQNAAPCPRA</sequence>
<feature type="compositionally biased region" description="Basic and acidic residues" evidence="1">
    <location>
        <begin position="58"/>
        <end position="69"/>
    </location>
</feature>
<name>A0A4Y2HKQ8_ARAVE</name>
<dbReference type="Proteomes" id="UP000499080">
    <property type="component" value="Unassembled WGS sequence"/>
</dbReference>
<evidence type="ECO:0000256" key="1">
    <source>
        <dbReference type="SAM" id="MobiDB-lite"/>
    </source>
</evidence>
<dbReference type="AlphaFoldDB" id="A0A4Y2HKQ8"/>
<evidence type="ECO:0000313" key="3">
    <source>
        <dbReference type="Proteomes" id="UP000499080"/>
    </source>
</evidence>
<organism evidence="2 3">
    <name type="scientific">Araneus ventricosus</name>
    <name type="common">Orbweaver spider</name>
    <name type="synonym">Epeira ventricosa</name>
    <dbReference type="NCBI Taxonomy" id="182803"/>
    <lineage>
        <taxon>Eukaryota</taxon>
        <taxon>Metazoa</taxon>
        <taxon>Ecdysozoa</taxon>
        <taxon>Arthropoda</taxon>
        <taxon>Chelicerata</taxon>
        <taxon>Arachnida</taxon>
        <taxon>Araneae</taxon>
        <taxon>Araneomorphae</taxon>
        <taxon>Entelegynae</taxon>
        <taxon>Araneoidea</taxon>
        <taxon>Araneidae</taxon>
        <taxon>Araneus</taxon>
    </lineage>
</organism>
<accession>A0A4Y2HKQ8</accession>
<gene>
    <name evidence="2" type="ORF">AVEN_172668_1</name>
</gene>
<feature type="region of interest" description="Disordered" evidence="1">
    <location>
        <begin position="51"/>
        <end position="80"/>
    </location>
</feature>
<protein>
    <submittedName>
        <fullName evidence="2">Uncharacterized protein</fullName>
    </submittedName>
</protein>
<comment type="caution">
    <text evidence="2">The sequence shown here is derived from an EMBL/GenBank/DDBJ whole genome shotgun (WGS) entry which is preliminary data.</text>
</comment>
<reference evidence="2 3" key="1">
    <citation type="journal article" date="2019" name="Sci. Rep.">
        <title>Orb-weaving spider Araneus ventricosus genome elucidates the spidroin gene catalogue.</title>
        <authorList>
            <person name="Kono N."/>
            <person name="Nakamura H."/>
            <person name="Ohtoshi R."/>
            <person name="Moran D.A.P."/>
            <person name="Shinohara A."/>
            <person name="Yoshida Y."/>
            <person name="Fujiwara M."/>
            <person name="Mori M."/>
            <person name="Tomita M."/>
            <person name="Arakawa K."/>
        </authorList>
    </citation>
    <scope>NUCLEOTIDE SEQUENCE [LARGE SCALE GENOMIC DNA]</scope>
</reference>